<evidence type="ECO:0008006" key="4">
    <source>
        <dbReference type="Google" id="ProtNLM"/>
    </source>
</evidence>
<keyword evidence="3" id="KW-1185">Reference proteome</keyword>
<gene>
    <name evidence="2" type="ORF">CLODIP_2_CD07643</name>
</gene>
<dbReference type="AlphaFoldDB" id="A0A8S1DWV9"/>
<dbReference type="InterPro" id="IPR010562">
    <property type="entry name" value="Haemolymph_juvenile_hormone-bd"/>
</dbReference>
<dbReference type="PANTHER" id="PTHR11008:SF41">
    <property type="entry name" value="RE70318P"/>
    <property type="match status" value="1"/>
</dbReference>
<keyword evidence="1" id="KW-0732">Signal</keyword>
<accession>A0A8S1DWV9</accession>
<dbReference type="OrthoDB" id="7057518at2759"/>
<dbReference type="EMBL" id="CADEPI010000355">
    <property type="protein sequence ID" value="CAB3384518.1"/>
    <property type="molecule type" value="Genomic_DNA"/>
</dbReference>
<feature type="signal peptide" evidence="1">
    <location>
        <begin position="1"/>
        <end position="21"/>
    </location>
</feature>
<evidence type="ECO:0000256" key="1">
    <source>
        <dbReference type="SAM" id="SignalP"/>
    </source>
</evidence>
<evidence type="ECO:0000313" key="2">
    <source>
        <dbReference type="EMBL" id="CAB3384518.1"/>
    </source>
</evidence>
<dbReference type="PANTHER" id="PTHR11008">
    <property type="entry name" value="PROTEIN TAKEOUT-LIKE PROTEIN"/>
    <property type="match status" value="1"/>
</dbReference>
<sequence>MPFSLSNALTFLAIVATCVSAATTDLSHLVKKKCPKGGQENAACYAALLTDVIQGVVRGVPELDFESMDPLKSDPLNLTVNAGSDQFKMNFLAPQFTGLTNARVSKLKVANPLEMTLHIPEVMMTSNYVNSGKLIVIKASGGGSMTNTFDDVSLHMRIRYSMKDEDTVQIDNVEVNFAPKKSKMRVDRLNTGNVVARELYNIFLSASGSEILGLMSSQLNENFGGVMKRTAEFMAKNLAVSSALE</sequence>
<dbReference type="InterPro" id="IPR038606">
    <property type="entry name" value="To_sf"/>
</dbReference>
<feature type="chain" id="PRO_5035835371" description="Lipid-binding serum glycoprotein N-terminal domain-containing protein" evidence="1">
    <location>
        <begin position="22"/>
        <end position="245"/>
    </location>
</feature>
<reference evidence="2 3" key="1">
    <citation type="submission" date="2020-04" db="EMBL/GenBank/DDBJ databases">
        <authorList>
            <person name="Alioto T."/>
            <person name="Alioto T."/>
            <person name="Gomez Garrido J."/>
        </authorList>
    </citation>
    <scope>NUCLEOTIDE SEQUENCE [LARGE SCALE GENOMIC DNA]</scope>
</reference>
<proteinExistence type="predicted"/>
<evidence type="ECO:0000313" key="3">
    <source>
        <dbReference type="Proteomes" id="UP000494165"/>
    </source>
</evidence>
<comment type="caution">
    <text evidence="2">The sequence shown here is derived from an EMBL/GenBank/DDBJ whole genome shotgun (WGS) entry which is preliminary data.</text>
</comment>
<dbReference type="SMART" id="SM00700">
    <property type="entry name" value="JHBP"/>
    <property type="match status" value="1"/>
</dbReference>
<name>A0A8S1DWV9_9INSE</name>
<dbReference type="Pfam" id="PF06585">
    <property type="entry name" value="JHBP"/>
    <property type="match status" value="1"/>
</dbReference>
<dbReference type="Proteomes" id="UP000494165">
    <property type="component" value="Unassembled WGS sequence"/>
</dbReference>
<protein>
    <recommendedName>
        <fullName evidence="4">Lipid-binding serum glycoprotein N-terminal domain-containing protein</fullName>
    </recommendedName>
</protein>
<organism evidence="2 3">
    <name type="scientific">Cloeon dipterum</name>
    <dbReference type="NCBI Taxonomy" id="197152"/>
    <lineage>
        <taxon>Eukaryota</taxon>
        <taxon>Metazoa</taxon>
        <taxon>Ecdysozoa</taxon>
        <taxon>Arthropoda</taxon>
        <taxon>Hexapoda</taxon>
        <taxon>Insecta</taxon>
        <taxon>Pterygota</taxon>
        <taxon>Palaeoptera</taxon>
        <taxon>Ephemeroptera</taxon>
        <taxon>Pisciforma</taxon>
        <taxon>Baetidae</taxon>
        <taxon>Cloeon</taxon>
    </lineage>
</organism>
<dbReference type="Gene3D" id="3.15.10.30">
    <property type="entry name" value="Haemolymph juvenile hormone binding protein"/>
    <property type="match status" value="1"/>
</dbReference>